<sequence length="31" mass="3818">MGRKDAVWMRNESLYIPHEVRNLILTRQIYD</sequence>
<accession>A0A8S5QXH3</accession>
<evidence type="ECO:0000313" key="1">
    <source>
        <dbReference type="EMBL" id="DAE23505.1"/>
    </source>
</evidence>
<dbReference type="EMBL" id="BK015754">
    <property type="protein sequence ID" value="DAE23505.1"/>
    <property type="molecule type" value="Genomic_DNA"/>
</dbReference>
<reference evidence="1" key="1">
    <citation type="journal article" date="2021" name="Proc. Natl. Acad. Sci. U.S.A.">
        <title>A Catalog of Tens of Thousands of Viruses from Human Metagenomes Reveals Hidden Associations with Chronic Diseases.</title>
        <authorList>
            <person name="Tisza M.J."/>
            <person name="Buck C.B."/>
        </authorList>
    </citation>
    <scope>NUCLEOTIDE SEQUENCE</scope>
    <source>
        <strain evidence="1">Ct2wG4</strain>
    </source>
</reference>
<organism evidence="1">
    <name type="scientific">Siphoviridae sp. ct2wG4</name>
    <dbReference type="NCBI Taxonomy" id="2826278"/>
    <lineage>
        <taxon>Viruses</taxon>
        <taxon>Duplodnaviria</taxon>
        <taxon>Heunggongvirae</taxon>
        <taxon>Uroviricota</taxon>
        <taxon>Caudoviricetes</taxon>
    </lineage>
</organism>
<name>A0A8S5QXH3_9CAUD</name>
<protein>
    <submittedName>
        <fullName evidence="1">Uncharacterized protein</fullName>
    </submittedName>
</protein>
<proteinExistence type="predicted"/>